<organism evidence="2 3">
    <name type="scientific">Trapa incisa</name>
    <dbReference type="NCBI Taxonomy" id="236973"/>
    <lineage>
        <taxon>Eukaryota</taxon>
        <taxon>Viridiplantae</taxon>
        <taxon>Streptophyta</taxon>
        <taxon>Embryophyta</taxon>
        <taxon>Tracheophyta</taxon>
        <taxon>Spermatophyta</taxon>
        <taxon>Magnoliopsida</taxon>
        <taxon>eudicotyledons</taxon>
        <taxon>Gunneridae</taxon>
        <taxon>Pentapetalae</taxon>
        <taxon>rosids</taxon>
        <taxon>malvids</taxon>
        <taxon>Myrtales</taxon>
        <taxon>Lythraceae</taxon>
        <taxon>Trapa</taxon>
    </lineage>
</organism>
<feature type="region of interest" description="Disordered" evidence="1">
    <location>
        <begin position="121"/>
        <end position="140"/>
    </location>
</feature>
<feature type="compositionally biased region" description="Gly residues" evidence="1">
    <location>
        <begin position="45"/>
        <end position="62"/>
    </location>
</feature>
<evidence type="ECO:0000256" key="1">
    <source>
        <dbReference type="SAM" id="MobiDB-lite"/>
    </source>
</evidence>
<accession>A0AAN7KNQ6</accession>
<evidence type="ECO:0000313" key="3">
    <source>
        <dbReference type="Proteomes" id="UP001345219"/>
    </source>
</evidence>
<dbReference type="EMBL" id="JAXIOK010000005">
    <property type="protein sequence ID" value="KAK4770202.1"/>
    <property type="molecule type" value="Genomic_DNA"/>
</dbReference>
<evidence type="ECO:0000313" key="2">
    <source>
        <dbReference type="EMBL" id="KAK4770202.1"/>
    </source>
</evidence>
<dbReference type="Proteomes" id="UP001345219">
    <property type="component" value="Chromosome 24"/>
</dbReference>
<keyword evidence="3" id="KW-1185">Reference proteome</keyword>
<comment type="caution">
    <text evidence="2">The sequence shown here is derived from an EMBL/GenBank/DDBJ whole genome shotgun (WGS) entry which is preliminary data.</text>
</comment>
<protein>
    <submittedName>
        <fullName evidence="2">Uncharacterized protein</fullName>
    </submittedName>
</protein>
<dbReference type="AlphaFoldDB" id="A0AAN7KNQ6"/>
<name>A0AAN7KNQ6_9MYRT</name>
<gene>
    <name evidence="2" type="ORF">SAY87_030734</name>
</gene>
<reference evidence="2 3" key="1">
    <citation type="journal article" date="2023" name="Hortic Res">
        <title>Pangenome of water caltrop reveals structural variations and asymmetric subgenome divergence after allopolyploidization.</title>
        <authorList>
            <person name="Zhang X."/>
            <person name="Chen Y."/>
            <person name="Wang L."/>
            <person name="Yuan Y."/>
            <person name="Fang M."/>
            <person name="Shi L."/>
            <person name="Lu R."/>
            <person name="Comes H.P."/>
            <person name="Ma Y."/>
            <person name="Chen Y."/>
            <person name="Huang G."/>
            <person name="Zhou Y."/>
            <person name="Zheng Z."/>
            <person name="Qiu Y."/>
        </authorList>
    </citation>
    <scope>NUCLEOTIDE SEQUENCE [LARGE SCALE GENOMIC DNA]</scope>
    <source>
        <tissue evidence="2">Roots</tissue>
    </source>
</reference>
<sequence length="181" mass="18259">MEELNAGNLWPLPAARGLYDCEGPGVTGSTGLGGLIVGGDASTGADGGGGDSTSGGGGNWRSCGGGGLEMEIGGLGLEVDGFGPAGRLGAGGGLAGMVGDEGLKSGGLRLVLGGLVSGLGKTMGEEEGSGGEGQSEPEKHPWEWDLWELMREWRRGPRTKTRPRTTSTVTMKMKIFVALPT</sequence>
<proteinExistence type="predicted"/>
<feature type="region of interest" description="Disordered" evidence="1">
    <location>
        <begin position="43"/>
        <end position="62"/>
    </location>
</feature>